<dbReference type="Pfam" id="PF10917">
    <property type="entry name" value="Fungus-induced"/>
    <property type="match status" value="1"/>
</dbReference>
<keyword evidence="2" id="KW-0812">Transmembrane</keyword>
<evidence type="ECO:0000313" key="4">
    <source>
        <dbReference type="Proteomes" id="UP000230233"/>
    </source>
</evidence>
<keyword evidence="2" id="KW-1133">Transmembrane helix</keyword>
<keyword evidence="4" id="KW-1185">Reference proteome</keyword>
<comment type="caution">
    <text evidence="3">The sequence shown here is derived from an EMBL/GenBank/DDBJ whole genome shotgun (WGS) entry which is preliminary data.</text>
</comment>
<dbReference type="EMBL" id="PDUG01000003">
    <property type="protein sequence ID" value="PIC39794.1"/>
    <property type="molecule type" value="Genomic_DNA"/>
</dbReference>
<dbReference type="InterPro" id="IPR052889">
    <property type="entry name" value="Celegans_Fungus-Induced_Rsp"/>
</dbReference>
<dbReference type="Proteomes" id="UP000230233">
    <property type="component" value="Chromosome III"/>
</dbReference>
<organism evidence="3 4">
    <name type="scientific">Caenorhabditis nigoni</name>
    <dbReference type="NCBI Taxonomy" id="1611254"/>
    <lineage>
        <taxon>Eukaryota</taxon>
        <taxon>Metazoa</taxon>
        <taxon>Ecdysozoa</taxon>
        <taxon>Nematoda</taxon>
        <taxon>Chromadorea</taxon>
        <taxon>Rhabditida</taxon>
        <taxon>Rhabditina</taxon>
        <taxon>Rhabditomorpha</taxon>
        <taxon>Rhabditoidea</taxon>
        <taxon>Rhabditidae</taxon>
        <taxon>Peloderinae</taxon>
        <taxon>Caenorhabditis</taxon>
    </lineage>
</organism>
<evidence type="ECO:0000313" key="3">
    <source>
        <dbReference type="EMBL" id="PIC39794.1"/>
    </source>
</evidence>
<proteinExistence type="predicted"/>
<protein>
    <submittedName>
        <fullName evidence="3">Uncharacterized protein</fullName>
    </submittedName>
</protein>
<accession>A0A2G5UJS2</accession>
<evidence type="ECO:0000256" key="1">
    <source>
        <dbReference type="SAM" id="MobiDB-lite"/>
    </source>
</evidence>
<keyword evidence="2" id="KW-0472">Membrane</keyword>
<feature type="transmembrane region" description="Helical" evidence="2">
    <location>
        <begin position="26"/>
        <end position="43"/>
    </location>
</feature>
<dbReference type="PANTHER" id="PTHR39380:SF2">
    <property type="entry name" value="FIP (FUNGUS-INDUCED PROTEIN) RELATED-RELATED"/>
    <property type="match status" value="1"/>
</dbReference>
<dbReference type="InterPro" id="IPR024415">
    <property type="entry name" value="Fungus-induced"/>
</dbReference>
<feature type="compositionally biased region" description="Gly residues" evidence="1">
    <location>
        <begin position="52"/>
        <end position="65"/>
    </location>
</feature>
<dbReference type="OrthoDB" id="10507927at2759"/>
<sequence length="75" mass="7991">MGTDIFEVKGKRASTDNWSYRSVWQMNFYTIFALFAILAVASVSGHRCRGSSYGGGGRGGRGGAIVIGSNNPNKS</sequence>
<dbReference type="PANTHER" id="PTHR39380">
    <property type="entry name" value="FIP (FUNGUS-INDUCED PROTEIN) RELATED-RELATED-RELATED"/>
    <property type="match status" value="1"/>
</dbReference>
<feature type="region of interest" description="Disordered" evidence="1">
    <location>
        <begin position="51"/>
        <end position="75"/>
    </location>
</feature>
<reference evidence="4" key="1">
    <citation type="submission" date="2017-10" db="EMBL/GenBank/DDBJ databases">
        <title>Rapid genome shrinkage in a self-fertile nematode reveals novel sperm competition proteins.</title>
        <authorList>
            <person name="Yin D."/>
            <person name="Schwarz E.M."/>
            <person name="Thomas C.G."/>
            <person name="Felde R.L."/>
            <person name="Korf I.F."/>
            <person name="Cutter A.D."/>
            <person name="Schartner C.M."/>
            <person name="Ralston E.J."/>
            <person name="Meyer B.J."/>
            <person name="Haag E.S."/>
        </authorList>
    </citation>
    <scope>NUCLEOTIDE SEQUENCE [LARGE SCALE GENOMIC DNA]</scope>
    <source>
        <strain evidence="4">JU1422</strain>
    </source>
</reference>
<gene>
    <name evidence="3" type="primary">Cnig_chr_III.g11372</name>
    <name evidence="3" type="ORF">B9Z55_011372</name>
</gene>
<evidence type="ECO:0000256" key="2">
    <source>
        <dbReference type="SAM" id="Phobius"/>
    </source>
</evidence>
<dbReference type="AlphaFoldDB" id="A0A2G5UJS2"/>
<name>A0A2G5UJS2_9PELO</name>